<protein>
    <submittedName>
        <fullName evidence="1">Uncharacterized protein</fullName>
    </submittedName>
</protein>
<gene>
    <name evidence="1" type="ORF">A6K76_02660</name>
</gene>
<proteinExistence type="predicted"/>
<dbReference type="AlphaFoldDB" id="A0A1C0YJD8"/>
<sequence length="126" mass="14659">MGNSKFYISKEAKDIIDSFKIILSIDETPTIIKLALAKGISLIEPNDVLDENLYKATEKWLVPENIIKEQEFLLFKHLIINEYETVITDKDINKYFAFLIEKGIRKLHEIVQNKTSLENIYEAILN</sequence>
<accession>A0A1C0YJD8</accession>
<evidence type="ECO:0000313" key="1">
    <source>
        <dbReference type="EMBL" id="OCS87288.1"/>
    </source>
</evidence>
<dbReference type="Proteomes" id="UP000093482">
    <property type="component" value="Unassembled WGS sequence"/>
</dbReference>
<name>A0A1C0YJD8_9BACL</name>
<organism evidence="1 2">
    <name type="scientific">Caryophanon latum</name>
    <dbReference type="NCBI Taxonomy" id="33977"/>
    <lineage>
        <taxon>Bacteria</taxon>
        <taxon>Bacillati</taxon>
        <taxon>Bacillota</taxon>
        <taxon>Bacilli</taxon>
        <taxon>Bacillales</taxon>
        <taxon>Caryophanaceae</taxon>
        <taxon>Caryophanon</taxon>
    </lineage>
</organism>
<dbReference type="EMBL" id="MATO01000056">
    <property type="protein sequence ID" value="OCS87288.1"/>
    <property type="molecule type" value="Genomic_DNA"/>
</dbReference>
<reference evidence="1 2" key="1">
    <citation type="submission" date="2016-07" db="EMBL/GenBank/DDBJ databases">
        <title>Caryophanon latum genome sequencing.</title>
        <authorList>
            <person name="Verma A."/>
            <person name="Pal Y."/>
            <person name="Krishnamurthi S."/>
        </authorList>
    </citation>
    <scope>NUCLEOTIDE SEQUENCE [LARGE SCALE GENOMIC DNA]</scope>
    <source>
        <strain evidence="1 2">DSM 14151</strain>
    </source>
</reference>
<dbReference type="RefSeq" id="WP_066465814.1">
    <property type="nucleotide sequence ID" value="NZ_MATO01000056.1"/>
</dbReference>
<dbReference type="OrthoDB" id="2874112at2"/>
<comment type="caution">
    <text evidence="1">The sequence shown here is derived from an EMBL/GenBank/DDBJ whole genome shotgun (WGS) entry which is preliminary data.</text>
</comment>
<evidence type="ECO:0000313" key="2">
    <source>
        <dbReference type="Proteomes" id="UP000093482"/>
    </source>
</evidence>
<keyword evidence="2" id="KW-1185">Reference proteome</keyword>